<dbReference type="OrthoDB" id="5350595at2759"/>
<feature type="compositionally biased region" description="Polar residues" evidence="2">
    <location>
        <begin position="217"/>
        <end position="227"/>
    </location>
</feature>
<feature type="region of interest" description="Disordered" evidence="2">
    <location>
        <begin position="1104"/>
        <end position="1124"/>
    </location>
</feature>
<reference evidence="4 5" key="1">
    <citation type="submission" date="2016-07" db="EMBL/GenBank/DDBJ databases">
        <title>Pervasive Adenine N6-methylation of Active Genes in Fungi.</title>
        <authorList>
            <consortium name="DOE Joint Genome Institute"/>
            <person name="Mondo S.J."/>
            <person name="Dannebaum R.O."/>
            <person name="Kuo R.C."/>
            <person name="Labutti K."/>
            <person name="Haridas S."/>
            <person name="Kuo A."/>
            <person name="Salamov A."/>
            <person name="Ahrendt S.R."/>
            <person name="Lipzen A."/>
            <person name="Sullivan W."/>
            <person name="Andreopoulos W.B."/>
            <person name="Clum A."/>
            <person name="Lindquist E."/>
            <person name="Daum C."/>
            <person name="Ramamoorthy G.K."/>
            <person name="Gryganskyi A."/>
            <person name="Culley D."/>
            <person name="Magnuson J.K."/>
            <person name="James T.Y."/>
            <person name="O'Malley M.A."/>
            <person name="Stajich J.E."/>
            <person name="Spatafora J.W."/>
            <person name="Visel A."/>
            <person name="Grigoriev I.V."/>
        </authorList>
    </citation>
    <scope>NUCLEOTIDE SEQUENCE [LARGE SCALE GENOMIC DNA]</scope>
    <source>
        <strain evidence="4 5">NRRL 1336</strain>
    </source>
</reference>
<evidence type="ECO:0000256" key="2">
    <source>
        <dbReference type="SAM" id="MobiDB-lite"/>
    </source>
</evidence>
<name>A0A1X2I795_9FUNG</name>
<dbReference type="AlphaFoldDB" id="A0A1X2I795"/>
<comment type="similarity">
    <text evidence="1">Belongs to the FHIP family.</text>
</comment>
<feature type="domain" description="FHF complex subunit HOOK-interacting protein C-terminal" evidence="3">
    <location>
        <begin position="670"/>
        <end position="714"/>
    </location>
</feature>
<dbReference type="PANTHER" id="PTHR21705">
    <property type="entry name" value="RAI16 PROTEIN-RELATED"/>
    <property type="match status" value="1"/>
</dbReference>
<feature type="region of interest" description="Disordered" evidence="2">
    <location>
        <begin position="614"/>
        <end position="651"/>
    </location>
</feature>
<feature type="compositionally biased region" description="Low complexity" evidence="2">
    <location>
        <begin position="989"/>
        <end position="999"/>
    </location>
</feature>
<gene>
    <name evidence="4" type="ORF">BCR42DRAFT_422165</name>
</gene>
<dbReference type="InterPro" id="IPR019384">
    <property type="entry name" value="FHIP"/>
</dbReference>
<evidence type="ECO:0000256" key="1">
    <source>
        <dbReference type="ARBA" id="ARBA00024336"/>
    </source>
</evidence>
<dbReference type="STRING" id="90262.A0A1X2I795"/>
<accession>A0A1X2I795</accession>
<protein>
    <submittedName>
        <fullName evidence="4">Retinoic acid induced 16-like protein-domain-containing protein</fullName>
    </submittedName>
</protein>
<proteinExistence type="inferred from homology"/>
<feature type="compositionally biased region" description="Basic and acidic residues" evidence="2">
    <location>
        <begin position="635"/>
        <end position="644"/>
    </location>
</feature>
<dbReference type="EMBL" id="MCGE01000023">
    <property type="protein sequence ID" value="ORZ10838.1"/>
    <property type="molecule type" value="Genomic_DNA"/>
</dbReference>
<organism evidence="4 5">
    <name type="scientific">Absidia repens</name>
    <dbReference type="NCBI Taxonomy" id="90262"/>
    <lineage>
        <taxon>Eukaryota</taxon>
        <taxon>Fungi</taxon>
        <taxon>Fungi incertae sedis</taxon>
        <taxon>Mucoromycota</taxon>
        <taxon>Mucoromycotina</taxon>
        <taxon>Mucoromycetes</taxon>
        <taxon>Mucorales</taxon>
        <taxon>Cunninghamellaceae</taxon>
        <taxon>Absidia</taxon>
    </lineage>
</organism>
<sequence>MDYFAKFKKRIVPPKVQPTSAMQLAKFHSCWDYIHNILGQEDRKSKLHVEQTDIPNRLRQMVDMLVDEEARQEENTTGVCMEYFLKNGVLQYLVNVSEKMDYPEGIRGEAIRTIASMVDLLDDRFLVHNAVHKPTIKLLRFCVLDDRESDTYHEDLVDLMYIICSKIHGFPALLNIFFHDKQWLTTPQKTFHHDISSVANNNGTVMNHHQQEHAQHSPKTPTVTSSYNNDNTNDIPKKPEYEFLLFTYLLRFVHREGRSGDFARTGLLFLMEMATSQLGEFILGSDFATIMAAGLGALYSQLPRKLVIKDDSELSTHSATFLLGQDLDPRAMASGMGVVFSNSADFKLQLDSFLKLFEFCQDVLTRCPNADISLTLLQSIRTFFLQNILYPSILECSDIDGSSVAVITYIDLILQTLQQEDLADVVVKFLMDEESVHDNTLASSKVNTFSAGVAATDNGSEDINNKQHFNVFAGIEFDQFKSSPYFTAAERFTLKDLILSRLKSSSQPTVIATLKLLKTLITKHCRYSLKLLNIFPDNSHSPFPSDHTSNSTSSTVVSHHIKEIELYFSLITGIDQTHSSDILSVGYEEYLDDIEFQMEADWCYQNMVNMDGVKTGTQQTSTPKAERRRSFKYGKRPDEKDQRMGKQSKQHHSLCSAKTHLFRHRIRPTDPLLQILLGLLSHFFAQSSALNLALTGVISALALCPYRSLEGWISFQESDRTTPDDILILDSSNITNGTTTTTNTTTTSSSPSTFASSTTDNLQRLHLDGGNGDKIRGSDIYAHFDYNQVDEDDEDDDRSVDFGVERNLSHTATTTQFKSFPPFFTLFQTLTQQVDFYRSEVDDFDDLLQERWQSLMFGTVDASLSATSGTAATTLGSGSMGMTAGTSLLSWTSSSSGANRRGSSMRQDTQSSSLFFGPPTPSNIDTGNNGNTMNGTLVNESGSMNSGRRPSILRTPPASASFSHSSTGASTLFHQQQQQYHQQQKRRPSILPTSSSISSNTVNHHYHPQRLPPNPSKSLSSSTTAAAMAAATRVTPTPLSPPTPTITTGNGANGANAEAIPPVLNNPLSPLAIHARKTLNARIQPLFPSNFIIEPEEPILDLDEDDEDTFAPKDTNPSQSRRLDKSTEITLSMLLNNVVILEETIKELVAIMQVRRSNGIDRVSYL</sequence>
<feature type="region of interest" description="Disordered" evidence="2">
    <location>
        <begin position="208"/>
        <end position="227"/>
    </location>
</feature>
<dbReference type="PANTHER" id="PTHR21705:SF11">
    <property type="entry name" value="FHIP FAMILY PROTEIN CG3558"/>
    <property type="match status" value="1"/>
</dbReference>
<feature type="compositionally biased region" description="Low complexity" evidence="2">
    <location>
        <begin position="891"/>
        <end position="904"/>
    </location>
</feature>
<feature type="region of interest" description="Disordered" evidence="2">
    <location>
        <begin position="891"/>
        <end position="1058"/>
    </location>
</feature>
<dbReference type="InterPro" id="IPR045669">
    <property type="entry name" value="FHIP_C"/>
</dbReference>
<dbReference type="Pfam" id="PF10257">
    <property type="entry name" value="RAI16-like"/>
    <property type="match status" value="1"/>
</dbReference>
<feature type="compositionally biased region" description="Polar residues" evidence="2">
    <location>
        <begin position="937"/>
        <end position="948"/>
    </location>
</feature>
<feature type="compositionally biased region" description="Low complexity" evidence="2">
    <location>
        <begin position="955"/>
        <end position="982"/>
    </location>
</feature>
<keyword evidence="5" id="KW-1185">Reference proteome</keyword>
<dbReference type="Proteomes" id="UP000193560">
    <property type="component" value="Unassembled WGS sequence"/>
</dbReference>
<dbReference type="Pfam" id="PF19314">
    <property type="entry name" value="DUF5917"/>
    <property type="match status" value="1"/>
</dbReference>
<feature type="compositionally biased region" description="Low complexity" evidence="2">
    <location>
        <begin position="1045"/>
        <end position="1058"/>
    </location>
</feature>
<feature type="compositionally biased region" description="Low complexity" evidence="2">
    <location>
        <begin position="1016"/>
        <end position="1037"/>
    </location>
</feature>
<evidence type="ECO:0000313" key="5">
    <source>
        <dbReference type="Proteomes" id="UP000193560"/>
    </source>
</evidence>
<evidence type="ECO:0000259" key="3">
    <source>
        <dbReference type="Pfam" id="PF19314"/>
    </source>
</evidence>
<comment type="caution">
    <text evidence="4">The sequence shown here is derived from an EMBL/GenBank/DDBJ whole genome shotgun (WGS) entry which is preliminary data.</text>
</comment>
<feature type="compositionally biased region" description="Low complexity" evidence="2">
    <location>
        <begin position="926"/>
        <end position="936"/>
    </location>
</feature>
<evidence type="ECO:0000313" key="4">
    <source>
        <dbReference type="EMBL" id="ORZ10838.1"/>
    </source>
</evidence>
<feature type="compositionally biased region" description="Polar residues" evidence="2">
    <location>
        <begin position="905"/>
        <end position="914"/>
    </location>
</feature>